<comment type="caution">
    <text evidence="10">The sequence shown here is derived from an EMBL/GenBank/DDBJ whole genome shotgun (WGS) entry which is preliminary data.</text>
</comment>
<evidence type="ECO:0008006" key="12">
    <source>
        <dbReference type="Google" id="ProtNLM"/>
    </source>
</evidence>
<dbReference type="AlphaFoldDB" id="A0ABD3MFL2"/>
<dbReference type="GO" id="GO:0012505">
    <property type="term" value="C:endomembrane system"/>
    <property type="evidence" value="ECO:0007669"/>
    <property type="project" value="UniProtKB-SubCell"/>
</dbReference>
<keyword evidence="3" id="KW-0813">Transport</keyword>
<comment type="similarity">
    <text evidence="8">Belongs to the auxin efflux carrier (TC 2.A.69.2) family.</text>
</comment>
<accession>A0ABD3MFL2</accession>
<organism evidence="10 11">
    <name type="scientific">Discostella pseudostelligera</name>
    <dbReference type="NCBI Taxonomy" id="259834"/>
    <lineage>
        <taxon>Eukaryota</taxon>
        <taxon>Sar</taxon>
        <taxon>Stramenopiles</taxon>
        <taxon>Ochrophyta</taxon>
        <taxon>Bacillariophyta</taxon>
        <taxon>Coscinodiscophyceae</taxon>
        <taxon>Thalassiosirophycidae</taxon>
        <taxon>Stephanodiscales</taxon>
        <taxon>Stephanodiscaceae</taxon>
        <taxon>Discostella</taxon>
    </lineage>
</organism>
<evidence type="ECO:0000256" key="6">
    <source>
        <dbReference type="ARBA" id="ARBA00023136"/>
    </source>
</evidence>
<feature type="transmembrane region" description="Helical" evidence="9">
    <location>
        <begin position="52"/>
        <end position="70"/>
    </location>
</feature>
<feature type="transmembrane region" description="Helical" evidence="9">
    <location>
        <begin position="6"/>
        <end position="31"/>
    </location>
</feature>
<keyword evidence="11" id="KW-1185">Reference proteome</keyword>
<evidence type="ECO:0000256" key="3">
    <source>
        <dbReference type="ARBA" id="ARBA00022448"/>
    </source>
</evidence>
<feature type="transmembrane region" description="Helical" evidence="9">
    <location>
        <begin position="76"/>
        <end position="102"/>
    </location>
</feature>
<proteinExistence type="inferred from homology"/>
<comment type="function">
    <text evidence="7">Involved in cellular auxin homeostasis by regulating auxin metabolism. Regulates intracellular auxin accumulation at the endoplasmic reticulum and thus auxin availability for nuclear auxin signaling.</text>
</comment>
<gene>
    <name evidence="10" type="ORF">ACHAWU_001052</name>
</gene>
<evidence type="ECO:0000256" key="9">
    <source>
        <dbReference type="SAM" id="Phobius"/>
    </source>
</evidence>
<dbReference type="InterPro" id="IPR004776">
    <property type="entry name" value="Mem_transp_PIN-like"/>
</dbReference>
<keyword evidence="6 9" id="KW-0472">Membrane</keyword>
<sequence length="519" mass="56200">MTVAIGSVIVASASAVAKVFVIGTIGYVAAIRPRPVPILPPHAMNAISKMNFDLLVLPLIYTTLASAVTPEKLGSLWIIMVSAVGVICLSYGVASILGMLPFFKVENKTDFDALRVAATFPNIIALPILIFPTLCEFPAVYNSFYEGGLDDDNTVKYRSCTEQSNAMIFIYFFAWNLVYWIFGHPTLVAAGKKRQMNSERLQTGIEIQRSVDSSDSEASEGDIELHNDIDQNVVSDRIDNEDATNVQPEGEQIMHRTSGARIRMKSMLQQIANGILKTFKSPGFLAMVLGFITACIPPLRNALFSPGGALRFLGSALEALGSASAAVGTLICAASLNHQASDDTPVAGTTDSLVCHSQEARNAEITQDHGEVSASLDFRAVMQRRRSSITQFSIKTMAAIRRRKPTIRMHAWFFFSRHIVTPAIVCLIILAMDCGSFLDDVPSLAKMVVIVNSGLPGAQLIVLTLKAKGLSDSASIVAKVYLPSYLLSVITIAGWTSLGLLLSRYDSTSLSRCTAVPRR</sequence>
<evidence type="ECO:0000256" key="5">
    <source>
        <dbReference type="ARBA" id="ARBA00022989"/>
    </source>
</evidence>
<evidence type="ECO:0000313" key="11">
    <source>
        <dbReference type="Proteomes" id="UP001530293"/>
    </source>
</evidence>
<dbReference type="EMBL" id="JALLBG020000130">
    <property type="protein sequence ID" value="KAL3762905.1"/>
    <property type="molecule type" value="Genomic_DNA"/>
</dbReference>
<keyword evidence="5 9" id="KW-1133">Transmembrane helix</keyword>
<dbReference type="InterPro" id="IPR045033">
    <property type="entry name" value="PILS1/3/4/5/7"/>
</dbReference>
<evidence type="ECO:0000313" key="10">
    <source>
        <dbReference type="EMBL" id="KAL3762905.1"/>
    </source>
</evidence>
<comment type="subcellular location">
    <subcellularLocation>
        <location evidence="2">Endomembrane system</location>
    </subcellularLocation>
    <subcellularLocation>
        <location evidence="1">Membrane</location>
        <topology evidence="1">Multi-pass membrane protein</topology>
    </subcellularLocation>
</comment>
<feature type="transmembrane region" description="Helical" evidence="9">
    <location>
        <begin position="168"/>
        <end position="190"/>
    </location>
</feature>
<keyword evidence="4 9" id="KW-0812">Transmembrane</keyword>
<dbReference type="PANTHER" id="PTHR31651">
    <property type="match status" value="1"/>
</dbReference>
<evidence type="ECO:0000256" key="2">
    <source>
        <dbReference type="ARBA" id="ARBA00004308"/>
    </source>
</evidence>
<feature type="transmembrane region" description="Helical" evidence="9">
    <location>
        <begin position="411"/>
        <end position="432"/>
    </location>
</feature>
<dbReference type="GO" id="GO:0016020">
    <property type="term" value="C:membrane"/>
    <property type="evidence" value="ECO:0007669"/>
    <property type="project" value="UniProtKB-SubCell"/>
</dbReference>
<dbReference type="Pfam" id="PF03547">
    <property type="entry name" value="Mem_trans"/>
    <property type="match status" value="1"/>
</dbReference>
<dbReference type="PANTHER" id="PTHR31651:SF33">
    <property type="entry name" value="PROTEIN PIN-LIKES 1"/>
    <property type="match status" value="1"/>
</dbReference>
<evidence type="ECO:0000256" key="1">
    <source>
        <dbReference type="ARBA" id="ARBA00004141"/>
    </source>
</evidence>
<feature type="transmembrane region" description="Helical" evidence="9">
    <location>
        <begin position="114"/>
        <end position="134"/>
    </location>
</feature>
<feature type="transmembrane region" description="Helical" evidence="9">
    <location>
        <begin position="485"/>
        <end position="502"/>
    </location>
</feature>
<evidence type="ECO:0000256" key="7">
    <source>
        <dbReference type="ARBA" id="ARBA00025100"/>
    </source>
</evidence>
<name>A0ABD3MFL2_9STRA</name>
<dbReference type="Proteomes" id="UP001530293">
    <property type="component" value="Unassembled WGS sequence"/>
</dbReference>
<reference evidence="10 11" key="1">
    <citation type="submission" date="2024-10" db="EMBL/GenBank/DDBJ databases">
        <title>Updated reference genomes for cyclostephanoid diatoms.</title>
        <authorList>
            <person name="Roberts W.R."/>
            <person name="Alverson A.J."/>
        </authorList>
    </citation>
    <scope>NUCLEOTIDE SEQUENCE [LARGE SCALE GENOMIC DNA]</scope>
    <source>
        <strain evidence="10 11">AJA232-27</strain>
    </source>
</reference>
<protein>
    <recommendedName>
        <fullName evidence="12">Auxin efflux carrier</fullName>
    </recommendedName>
</protein>
<evidence type="ECO:0000256" key="4">
    <source>
        <dbReference type="ARBA" id="ARBA00022692"/>
    </source>
</evidence>
<evidence type="ECO:0000256" key="8">
    <source>
        <dbReference type="ARBA" id="ARBA00025752"/>
    </source>
</evidence>